<dbReference type="SUPFAM" id="SSF47345">
    <property type="entry name" value="Colicin E immunity proteins"/>
    <property type="match status" value="1"/>
</dbReference>
<name>A0A4V2XN37_9ACTN</name>
<sequence>MDRILDRGQLIELVTRLMAGAYNSDAGLDRDIAVFSAAVPHPRASDLIYHWDGEFDREPTVEDIVDRALTYRPTVL</sequence>
<evidence type="ECO:0000313" key="2">
    <source>
        <dbReference type="Proteomes" id="UP000295075"/>
    </source>
</evidence>
<dbReference type="EMBL" id="SMKA01000303">
    <property type="protein sequence ID" value="TDC16616.1"/>
    <property type="molecule type" value="Genomic_DNA"/>
</dbReference>
<reference evidence="1 2" key="1">
    <citation type="submission" date="2019-03" db="EMBL/GenBank/DDBJ databases">
        <title>Draft genome sequences of novel Actinobacteria.</title>
        <authorList>
            <person name="Sahin N."/>
            <person name="Ay H."/>
            <person name="Saygin H."/>
        </authorList>
    </citation>
    <scope>NUCLEOTIDE SEQUENCE [LARGE SCALE GENOMIC DNA]</scope>
    <source>
        <strain evidence="1 2">JCM 30547</strain>
    </source>
</reference>
<keyword evidence="2" id="KW-1185">Reference proteome</keyword>
<accession>A0A4V2XN37</accession>
<gene>
    <name evidence="1" type="ORF">E1261_38665</name>
</gene>
<dbReference type="AlphaFoldDB" id="A0A4V2XN37"/>
<evidence type="ECO:0000313" key="1">
    <source>
        <dbReference type="EMBL" id="TDC16616.1"/>
    </source>
</evidence>
<protein>
    <recommendedName>
        <fullName evidence="3">Colicin immunity protein</fullName>
    </recommendedName>
</protein>
<comment type="caution">
    <text evidence="1">The sequence shown here is derived from an EMBL/GenBank/DDBJ whole genome shotgun (WGS) entry which is preliminary data.</text>
</comment>
<dbReference type="RefSeq" id="WP_132414720.1">
    <property type="nucleotide sequence ID" value="NZ_SMKA01000303.1"/>
</dbReference>
<organism evidence="1 2">
    <name type="scientific">Kribbella albertanoniae</name>
    <dbReference type="NCBI Taxonomy" id="1266829"/>
    <lineage>
        <taxon>Bacteria</taxon>
        <taxon>Bacillati</taxon>
        <taxon>Actinomycetota</taxon>
        <taxon>Actinomycetes</taxon>
        <taxon>Propionibacteriales</taxon>
        <taxon>Kribbellaceae</taxon>
        <taxon>Kribbella</taxon>
    </lineage>
</organism>
<dbReference type="InterPro" id="IPR035900">
    <property type="entry name" value="Colicin_E_sf"/>
</dbReference>
<evidence type="ECO:0008006" key="3">
    <source>
        <dbReference type="Google" id="ProtNLM"/>
    </source>
</evidence>
<proteinExistence type="predicted"/>
<dbReference type="OrthoDB" id="3399356at2"/>
<dbReference type="Proteomes" id="UP000295075">
    <property type="component" value="Unassembled WGS sequence"/>
</dbReference>
<dbReference type="Gene3D" id="1.10.1200.20">
    <property type="entry name" value="Colicin E immunity protein"/>
    <property type="match status" value="1"/>
</dbReference>